<proteinExistence type="predicted"/>
<sequence length="329" mass="37256">MGRSTTLLRFWLLLPYVSSLLFGRVHAANESYITAQAEYNTECKTCPHSLCTNKVAYEYEDVFNATCWTRGTAIVGDNLWLKSEAGCYVAEYDTVEYTGDYTSDLPYCGRASEKQHLTLADATLAYKTECSVCPSINCDVAAYLPEDTDVTLTCWTDQGQVIIDDPYWLKTTNNCYIAEKNLYSSPIAADKSRLDPCGPIPFLELANHLPPEASPSPEDPNPPENSTPEIAPRSPHPLTPTYLINVTVGTEYAPCRSCARETCREERTYEFNQEVWLQCLVENNGTWWSETTDFCYVANKDFWESPEGDYYRNPLCEYFEDPEDEGDDD</sequence>
<gene>
    <name evidence="3" type="ORF">BU26DRAFT_569860</name>
</gene>
<name>A0A6A6I278_9PLEO</name>
<keyword evidence="4" id="KW-1185">Reference proteome</keyword>
<evidence type="ECO:0000256" key="1">
    <source>
        <dbReference type="SAM" id="MobiDB-lite"/>
    </source>
</evidence>
<feature type="region of interest" description="Disordered" evidence="1">
    <location>
        <begin position="208"/>
        <end position="238"/>
    </location>
</feature>
<protein>
    <submittedName>
        <fullName evidence="3">Uncharacterized protein</fullName>
    </submittedName>
</protein>
<dbReference type="RefSeq" id="XP_033678977.1">
    <property type="nucleotide sequence ID" value="XM_033833936.1"/>
</dbReference>
<feature type="chain" id="PRO_5025459496" evidence="2">
    <location>
        <begin position="28"/>
        <end position="329"/>
    </location>
</feature>
<evidence type="ECO:0000313" key="3">
    <source>
        <dbReference type="EMBL" id="KAF2243973.1"/>
    </source>
</evidence>
<dbReference type="Proteomes" id="UP000800094">
    <property type="component" value="Unassembled WGS sequence"/>
</dbReference>
<dbReference type="AlphaFoldDB" id="A0A6A6I278"/>
<dbReference type="OrthoDB" id="5358886at2759"/>
<dbReference type="EMBL" id="ML987204">
    <property type="protein sequence ID" value="KAF2243973.1"/>
    <property type="molecule type" value="Genomic_DNA"/>
</dbReference>
<evidence type="ECO:0000313" key="4">
    <source>
        <dbReference type="Proteomes" id="UP000800094"/>
    </source>
</evidence>
<keyword evidence="2" id="KW-0732">Signal</keyword>
<dbReference type="GeneID" id="54587266"/>
<evidence type="ECO:0000256" key="2">
    <source>
        <dbReference type="SAM" id="SignalP"/>
    </source>
</evidence>
<reference evidence="3" key="1">
    <citation type="journal article" date="2020" name="Stud. Mycol.">
        <title>101 Dothideomycetes genomes: a test case for predicting lifestyles and emergence of pathogens.</title>
        <authorList>
            <person name="Haridas S."/>
            <person name="Albert R."/>
            <person name="Binder M."/>
            <person name="Bloem J."/>
            <person name="Labutti K."/>
            <person name="Salamov A."/>
            <person name="Andreopoulos B."/>
            <person name="Baker S."/>
            <person name="Barry K."/>
            <person name="Bills G."/>
            <person name="Bluhm B."/>
            <person name="Cannon C."/>
            <person name="Castanera R."/>
            <person name="Culley D."/>
            <person name="Daum C."/>
            <person name="Ezra D."/>
            <person name="Gonzalez J."/>
            <person name="Henrissat B."/>
            <person name="Kuo A."/>
            <person name="Liang C."/>
            <person name="Lipzen A."/>
            <person name="Lutzoni F."/>
            <person name="Magnuson J."/>
            <person name="Mondo S."/>
            <person name="Nolan M."/>
            <person name="Ohm R."/>
            <person name="Pangilinan J."/>
            <person name="Park H.-J."/>
            <person name="Ramirez L."/>
            <person name="Alfaro M."/>
            <person name="Sun H."/>
            <person name="Tritt A."/>
            <person name="Yoshinaga Y."/>
            <person name="Zwiers L.-H."/>
            <person name="Turgeon B."/>
            <person name="Goodwin S."/>
            <person name="Spatafora J."/>
            <person name="Crous P."/>
            <person name="Grigoriev I."/>
        </authorList>
    </citation>
    <scope>NUCLEOTIDE SEQUENCE</scope>
    <source>
        <strain evidence="3">CBS 122368</strain>
    </source>
</reference>
<accession>A0A6A6I278</accession>
<feature type="compositionally biased region" description="Pro residues" evidence="1">
    <location>
        <begin position="212"/>
        <end position="225"/>
    </location>
</feature>
<feature type="signal peptide" evidence="2">
    <location>
        <begin position="1"/>
        <end position="27"/>
    </location>
</feature>
<organism evidence="3 4">
    <name type="scientific">Trematosphaeria pertusa</name>
    <dbReference type="NCBI Taxonomy" id="390896"/>
    <lineage>
        <taxon>Eukaryota</taxon>
        <taxon>Fungi</taxon>
        <taxon>Dikarya</taxon>
        <taxon>Ascomycota</taxon>
        <taxon>Pezizomycotina</taxon>
        <taxon>Dothideomycetes</taxon>
        <taxon>Pleosporomycetidae</taxon>
        <taxon>Pleosporales</taxon>
        <taxon>Massarineae</taxon>
        <taxon>Trematosphaeriaceae</taxon>
        <taxon>Trematosphaeria</taxon>
    </lineage>
</organism>